<dbReference type="InterPro" id="IPR051396">
    <property type="entry name" value="Bact_Antivir_Def_Nuclease"/>
</dbReference>
<evidence type="ECO:0008006" key="6">
    <source>
        <dbReference type="Google" id="ProtNLM"/>
    </source>
</evidence>
<feature type="domain" description="ATPase AAA-type core" evidence="3">
    <location>
        <begin position="270"/>
        <end position="354"/>
    </location>
</feature>
<dbReference type="EMBL" id="CP021361">
    <property type="protein sequence ID" value="ART53399.1"/>
    <property type="molecule type" value="Genomic_DNA"/>
</dbReference>
<reference evidence="4 5" key="1">
    <citation type="submission" date="2017-05" db="EMBL/GenBank/DDBJ databases">
        <title>Polyphasic characterization of four soil-derived phenanthrene-degrading Acidovorax strains and proposal of Acidovorax phenanthrenivorans sp. nov.</title>
        <authorList>
            <person name="Singleton D.R."/>
            <person name="Lee J."/>
            <person name="Dickey A.N."/>
            <person name="Stroud A."/>
            <person name="Scholl E.H."/>
            <person name="Wright F.A."/>
            <person name="Aitken M.D."/>
        </authorList>
    </citation>
    <scope>NUCLEOTIDE SEQUENCE [LARGE SCALE GENOMIC DNA]</scope>
    <source>
        <strain evidence="4">NA3</strain>
    </source>
</reference>
<feature type="domain" description="Endonuclease GajA/Old nuclease/RecF-like AAA" evidence="2">
    <location>
        <begin position="1"/>
        <end position="94"/>
    </location>
</feature>
<protein>
    <recommendedName>
        <fullName evidence="6">DUF3696 domain-containing protein</fullName>
    </recommendedName>
</protein>
<dbReference type="InterPro" id="IPR014592">
    <property type="entry name" value="P-loop_UCP034888"/>
</dbReference>
<dbReference type="InterPro" id="IPR041685">
    <property type="entry name" value="AAA_GajA/Old/RecF-like"/>
</dbReference>
<dbReference type="Pfam" id="PF12476">
    <property type="entry name" value="DUF3696"/>
    <property type="match status" value="1"/>
</dbReference>
<keyword evidence="5" id="KW-1185">Reference proteome</keyword>
<dbReference type="Pfam" id="PF13304">
    <property type="entry name" value="AAA_21"/>
    <property type="match status" value="1"/>
</dbReference>
<evidence type="ECO:0000259" key="1">
    <source>
        <dbReference type="Pfam" id="PF12476"/>
    </source>
</evidence>
<dbReference type="InterPro" id="IPR027417">
    <property type="entry name" value="P-loop_NTPase"/>
</dbReference>
<gene>
    <name evidence="4" type="ORF">CBP34_00525</name>
</gene>
<proteinExistence type="predicted"/>
<dbReference type="InterPro" id="IPR003959">
    <property type="entry name" value="ATPase_AAA_core"/>
</dbReference>
<dbReference type="InterPro" id="IPR022532">
    <property type="entry name" value="DUF3696"/>
</dbReference>
<dbReference type="AlphaFoldDB" id="A0A240U6B1"/>
<evidence type="ECO:0000313" key="5">
    <source>
        <dbReference type="Proteomes" id="UP000194432"/>
    </source>
</evidence>
<organism evidence="4 5">
    <name type="scientific">Acidovorax carolinensis</name>
    <dbReference type="NCBI Taxonomy" id="553814"/>
    <lineage>
        <taxon>Bacteria</taxon>
        <taxon>Pseudomonadati</taxon>
        <taxon>Pseudomonadota</taxon>
        <taxon>Betaproteobacteria</taxon>
        <taxon>Burkholderiales</taxon>
        <taxon>Comamonadaceae</taxon>
        <taxon>Acidovorax</taxon>
    </lineage>
</organism>
<dbReference type="KEGG" id="acin:CBP34_00525"/>
<sequence>MIKHLQLKNLKAWRDSGSVRLAPVTMLLGSNSSGKSTLLQSLLLLKQTAAAPDRTVHLNLGGDEANDLVSLGDFDAVLAHGTAAPRQFEIVLEFERPEGERVRQGRFACSYGQTAGGAVVVQALSLSTVARQFRAVRRERGAYAVWVDGEPRPRGKGPQLAPERSIAFSAEAIALLGPDGAHLQDLSLALRRELEGIVYLGPLRQRPARDQVWNKGGSGSVGAEGQQAINALLSDALQPGVGQGAVLRSVSAGLQRMGLADRIEVRQLGRSSRYELLVHKDGVAANLRDVGVGVAQVLPVLTVAYSVPPGSTVLLEEPEIHLHPLAQAVLAELFAEVSQQRQVQFLVETHSEHLFRRMQTLLARRQTTTAQCQMLFVERQGANAVLVPLEVDEFGAVRNWPPRFFGDAMGEAREQARARAQRMREAAGA</sequence>
<dbReference type="Pfam" id="PF13175">
    <property type="entry name" value="AAA_15"/>
    <property type="match status" value="1"/>
</dbReference>
<dbReference type="GO" id="GO:0005524">
    <property type="term" value="F:ATP binding"/>
    <property type="evidence" value="ECO:0007669"/>
    <property type="project" value="InterPro"/>
</dbReference>
<name>A0A240U6B1_9BURK</name>
<dbReference type="PIRSF" id="PIRSF034888">
    <property type="entry name" value="P-loop_UCP034888"/>
    <property type="match status" value="1"/>
</dbReference>
<dbReference type="PANTHER" id="PTHR43581:SF2">
    <property type="entry name" value="EXCINUCLEASE ATPASE SUBUNIT"/>
    <property type="match status" value="1"/>
</dbReference>
<evidence type="ECO:0000259" key="3">
    <source>
        <dbReference type="Pfam" id="PF13304"/>
    </source>
</evidence>
<dbReference type="SUPFAM" id="SSF52540">
    <property type="entry name" value="P-loop containing nucleoside triphosphate hydrolases"/>
    <property type="match status" value="1"/>
</dbReference>
<dbReference type="Gene3D" id="3.40.50.300">
    <property type="entry name" value="P-loop containing nucleotide triphosphate hydrolases"/>
    <property type="match status" value="2"/>
</dbReference>
<evidence type="ECO:0000313" key="4">
    <source>
        <dbReference type="EMBL" id="ART53399.1"/>
    </source>
</evidence>
<feature type="domain" description="DUF3696" evidence="1">
    <location>
        <begin position="371"/>
        <end position="415"/>
    </location>
</feature>
<dbReference type="GO" id="GO:0016887">
    <property type="term" value="F:ATP hydrolysis activity"/>
    <property type="evidence" value="ECO:0007669"/>
    <property type="project" value="InterPro"/>
</dbReference>
<dbReference type="Proteomes" id="UP000194432">
    <property type="component" value="Chromosome 1"/>
</dbReference>
<dbReference type="RefSeq" id="WP_094098990.1">
    <property type="nucleotide sequence ID" value="NZ_CP021361.1"/>
</dbReference>
<accession>A0A240U6B1</accession>
<evidence type="ECO:0000259" key="2">
    <source>
        <dbReference type="Pfam" id="PF13175"/>
    </source>
</evidence>
<dbReference type="PANTHER" id="PTHR43581">
    <property type="entry name" value="ATP/GTP PHOSPHATASE"/>
    <property type="match status" value="1"/>
</dbReference>